<feature type="region of interest" description="Disordered" evidence="1">
    <location>
        <begin position="231"/>
        <end position="285"/>
    </location>
</feature>
<feature type="compositionally biased region" description="Acidic residues" evidence="1">
    <location>
        <begin position="72"/>
        <end position="100"/>
    </location>
</feature>
<accession>A0A3L7JD11</accession>
<feature type="compositionally biased region" description="Basic and acidic residues" evidence="1">
    <location>
        <begin position="274"/>
        <end position="285"/>
    </location>
</feature>
<feature type="compositionally biased region" description="Polar residues" evidence="1">
    <location>
        <begin position="258"/>
        <end position="269"/>
    </location>
</feature>
<protein>
    <submittedName>
        <fullName evidence="3">Uncharacterized protein</fullName>
    </submittedName>
</protein>
<dbReference type="Proteomes" id="UP000281094">
    <property type="component" value="Unassembled WGS sequence"/>
</dbReference>
<reference evidence="3 4" key="1">
    <citation type="submission" date="2018-10" db="EMBL/GenBank/DDBJ databases">
        <title>Notoacmeibacter sp. M2BS9Y-3-1, whole genome shotgun sequence.</title>
        <authorList>
            <person name="Tuo L."/>
        </authorList>
    </citation>
    <scope>NUCLEOTIDE SEQUENCE [LARGE SCALE GENOMIC DNA]</scope>
    <source>
        <strain evidence="3 4">M2BS9Y-3-1</strain>
    </source>
</reference>
<feature type="compositionally biased region" description="Basic and acidic residues" evidence="1">
    <location>
        <begin position="131"/>
        <end position="141"/>
    </location>
</feature>
<feature type="compositionally biased region" description="Basic and acidic residues" evidence="1">
    <location>
        <begin position="160"/>
        <end position="186"/>
    </location>
</feature>
<dbReference type="RefSeq" id="WP_121645328.1">
    <property type="nucleotide sequence ID" value="NZ_RCWN01000001.1"/>
</dbReference>
<evidence type="ECO:0000313" key="4">
    <source>
        <dbReference type="Proteomes" id="UP000281094"/>
    </source>
</evidence>
<dbReference type="EMBL" id="RCWN01000001">
    <property type="protein sequence ID" value="RLQ88360.1"/>
    <property type="molecule type" value="Genomic_DNA"/>
</dbReference>
<feature type="chain" id="PRO_5018091418" evidence="2">
    <location>
        <begin position="25"/>
        <end position="285"/>
    </location>
</feature>
<feature type="region of interest" description="Disordered" evidence="1">
    <location>
        <begin position="31"/>
        <end position="215"/>
    </location>
</feature>
<keyword evidence="4" id="KW-1185">Reference proteome</keyword>
<sequence length="285" mass="30498">MLGSNHLSLLAATAVALTMTAAPAFSQQNGTTVETPALVPAEPGTSIRDLDEGPDDAETASQQTLQPGDSAGSDDDSISAETPEIEQMDPPDELVDEENVETPAANTSPKAKADQAPERRNRKMQGAGDRQTGDVRNERKARTMGKCRRMLKRQRARLMHQCDSRPDPMRQDSYHDRRETHGDMNRRGPHGIHHSPPATFSIQLPGGGRFDVACGDSPIEACLRAASPIIDSLTERSRGPISSGSPGQKLPAPAVPPKSSTAPMDSNPASPIPDDSRDGEMPSRT</sequence>
<comment type="caution">
    <text evidence="3">The sequence shown here is derived from an EMBL/GenBank/DDBJ whole genome shotgun (WGS) entry which is preliminary data.</text>
</comment>
<name>A0A3L7JD11_9HYPH</name>
<feature type="signal peptide" evidence="2">
    <location>
        <begin position="1"/>
        <end position="24"/>
    </location>
</feature>
<keyword evidence="2" id="KW-0732">Signal</keyword>
<feature type="compositionally biased region" description="Basic residues" evidence="1">
    <location>
        <begin position="142"/>
        <end position="158"/>
    </location>
</feature>
<proteinExistence type="predicted"/>
<evidence type="ECO:0000313" key="3">
    <source>
        <dbReference type="EMBL" id="RLQ88360.1"/>
    </source>
</evidence>
<gene>
    <name evidence="3" type="ORF">D8780_09235</name>
</gene>
<evidence type="ECO:0000256" key="2">
    <source>
        <dbReference type="SAM" id="SignalP"/>
    </source>
</evidence>
<evidence type="ECO:0000256" key="1">
    <source>
        <dbReference type="SAM" id="MobiDB-lite"/>
    </source>
</evidence>
<dbReference type="AlphaFoldDB" id="A0A3L7JD11"/>
<organism evidence="3 4">
    <name type="scientific">Notoacmeibacter ruber</name>
    <dbReference type="NCBI Taxonomy" id="2670375"/>
    <lineage>
        <taxon>Bacteria</taxon>
        <taxon>Pseudomonadati</taxon>
        <taxon>Pseudomonadota</taxon>
        <taxon>Alphaproteobacteria</taxon>
        <taxon>Hyphomicrobiales</taxon>
        <taxon>Notoacmeibacteraceae</taxon>
        <taxon>Notoacmeibacter</taxon>
    </lineage>
</organism>